<accession>A0A834JCL9</accession>
<feature type="transmembrane region" description="Helical" evidence="2">
    <location>
        <begin position="60"/>
        <end position="84"/>
    </location>
</feature>
<gene>
    <name evidence="3" type="ORF">HZH68_013320</name>
</gene>
<keyword evidence="2" id="KW-1133">Transmembrane helix</keyword>
<proteinExistence type="predicted"/>
<comment type="caution">
    <text evidence="3">The sequence shown here is derived from an EMBL/GenBank/DDBJ whole genome shotgun (WGS) entry which is preliminary data.</text>
</comment>
<evidence type="ECO:0000313" key="3">
    <source>
        <dbReference type="EMBL" id="KAF7386188.1"/>
    </source>
</evidence>
<keyword evidence="2" id="KW-0472">Membrane</keyword>
<keyword evidence="2" id="KW-0812">Transmembrane</keyword>
<dbReference type="EMBL" id="JACSDZ010000015">
    <property type="protein sequence ID" value="KAF7386188.1"/>
    <property type="molecule type" value="Genomic_DNA"/>
</dbReference>
<evidence type="ECO:0000256" key="2">
    <source>
        <dbReference type="SAM" id="Phobius"/>
    </source>
</evidence>
<keyword evidence="4" id="KW-1185">Reference proteome</keyword>
<organism evidence="3 4">
    <name type="scientific">Vespula germanica</name>
    <name type="common">German yellow jacket</name>
    <name type="synonym">Paravespula germanica</name>
    <dbReference type="NCBI Taxonomy" id="30212"/>
    <lineage>
        <taxon>Eukaryota</taxon>
        <taxon>Metazoa</taxon>
        <taxon>Ecdysozoa</taxon>
        <taxon>Arthropoda</taxon>
        <taxon>Hexapoda</taxon>
        <taxon>Insecta</taxon>
        <taxon>Pterygota</taxon>
        <taxon>Neoptera</taxon>
        <taxon>Endopterygota</taxon>
        <taxon>Hymenoptera</taxon>
        <taxon>Apocrita</taxon>
        <taxon>Aculeata</taxon>
        <taxon>Vespoidea</taxon>
        <taxon>Vespidae</taxon>
        <taxon>Vespinae</taxon>
        <taxon>Vespula</taxon>
    </lineage>
</organism>
<name>A0A834JCL9_VESGE</name>
<evidence type="ECO:0000256" key="1">
    <source>
        <dbReference type="SAM" id="MobiDB-lite"/>
    </source>
</evidence>
<reference evidence="3" key="1">
    <citation type="journal article" date="2020" name="G3 (Bethesda)">
        <title>High-Quality Assemblies for Three Invasive Social Wasps from the &lt;i&gt;Vespula&lt;/i&gt; Genus.</title>
        <authorList>
            <person name="Harrop T.W.R."/>
            <person name="Guhlin J."/>
            <person name="McLaughlin G.M."/>
            <person name="Permina E."/>
            <person name="Stockwell P."/>
            <person name="Gilligan J."/>
            <person name="Le Lec M.F."/>
            <person name="Gruber M.A.M."/>
            <person name="Quinn O."/>
            <person name="Lovegrove M."/>
            <person name="Duncan E.J."/>
            <person name="Remnant E.J."/>
            <person name="Van Eeckhoven J."/>
            <person name="Graham B."/>
            <person name="Knapp R.A."/>
            <person name="Langford K.W."/>
            <person name="Kronenberg Z."/>
            <person name="Press M.O."/>
            <person name="Eacker S.M."/>
            <person name="Wilson-Rankin E.E."/>
            <person name="Purcell J."/>
            <person name="Lester P.J."/>
            <person name="Dearden P.K."/>
        </authorList>
    </citation>
    <scope>NUCLEOTIDE SEQUENCE</scope>
    <source>
        <strain evidence="3">Linc-1</strain>
    </source>
</reference>
<evidence type="ECO:0000313" key="4">
    <source>
        <dbReference type="Proteomes" id="UP000617340"/>
    </source>
</evidence>
<feature type="region of interest" description="Disordered" evidence="1">
    <location>
        <begin position="30"/>
        <end position="54"/>
    </location>
</feature>
<protein>
    <submittedName>
        <fullName evidence="3">Uncharacterized protein</fullName>
    </submittedName>
</protein>
<dbReference type="Proteomes" id="UP000617340">
    <property type="component" value="Unassembled WGS sequence"/>
</dbReference>
<sequence length="98" mass="10719">MVFGNSPSDPDHKLYAFSRKAYAHVLGAIASATPPPPSPPPSPSPSPPPPPPPSPPTLPLLLYLYLLSSTLFLTLPFPTLFTVWQIRWSWKKQKASTD</sequence>
<feature type="compositionally biased region" description="Pro residues" evidence="1">
    <location>
        <begin position="33"/>
        <end position="54"/>
    </location>
</feature>
<dbReference type="AlphaFoldDB" id="A0A834JCL9"/>